<dbReference type="Gene3D" id="3.40.50.1390">
    <property type="entry name" value="Resolvase, N-terminal catalytic domain"/>
    <property type="match status" value="1"/>
</dbReference>
<dbReference type="InterPro" id="IPR038109">
    <property type="entry name" value="DNA_bind_recomb_sf"/>
</dbReference>
<keyword evidence="6" id="KW-1185">Reference proteome</keyword>
<evidence type="ECO:0000259" key="4">
    <source>
        <dbReference type="PROSITE" id="PS51737"/>
    </source>
</evidence>
<dbReference type="PROSITE" id="PS51737">
    <property type="entry name" value="RECOMBINASE_DNA_BIND"/>
    <property type="match status" value="1"/>
</dbReference>
<dbReference type="Pfam" id="PF00239">
    <property type="entry name" value="Resolvase"/>
    <property type="match status" value="1"/>
</dbReference>
<accession>A0A256IIZ9</accession>
<evidence type="ECO:0000256" key="2">
    <source>
        <dbReference type="ARBA" id="ARBA00023172"/>
    </source>
</evidence>
<dbReference type="Proteomes" id="UP000216308">
    <property type="component" value="Unassembled WGS sequence"/>
</dbReference>
<dbReference type="Pfam" id="PF07508">
    <property type="entry name" value="Recombinase"/>
    <property type="match status" value="1"/>
</dbReference>
<dbReference type="SMART" id="SM00857">
    <property type="entry name" value="Resolvase"/>
    <property type="match status" value="1"/>
</dbReference>
<dbReference type="AlphaFoldDB" id="A0A256IIZ9"/>
<dbReference type="PANTHER" id="PTHR30461">
    <property type="entry name" value="DNA-INVERTASE FROM LAMBDOID PROPHAGE"/>
    <property type="match status" value="1"/>
</dbReference>
<protein>
    <recommendedName>
        <fullName evidence="4">Recombinase domain-containing protein</fullName>
    </recommendedName>
</protein>
<dbReference type="CDD" id="cd00338">
    <property type="entry name" value="Ser_Recombinase"/>
    <property type="match status" value="1"/>
</dbReference>
<dbReference type="SUPFAM" id="SSF53041">
    <property type="entry name" value="Resolvase-like"/>
    <property type="match status" value="1"/>
</dbReference>
<name>A0A256IIZ9_9EURY</name>
<proteinExistence type="predicted"/>
<gene>
    <name evidence="5" type="ORF">DJ70_08540</name>
</gene>
<evidence type="ECO:0000256" key="3">
    <source>
        <dbReference type="SAM" id="MobiDB-lite"/>
    </source>
</evidence>
<dbReference type="RefSeq" id="WP_094531972.1">
    <property type="nucleotide sequence ID" value="NZ_NHPJ01000085.1"/>
</dbReference>
<dbReference type="GO" id="GO:0000150">
    <property type="term" value="F:DNA strand exchange activity"/>
    <property type="evidence" value="ECO:0007669"/>
    <property type="project" value="InterPro"/>
</dbReference>
<dbReference type="InterPro" id="IPR011109">
    <property type="entry name" value="DNA_bind_recombinase_dom"/>
</dbReference>
<dbReference type="EMBL" id="NHPJ01000085">
    <property type="protein sequence ID" value="OYR56474.1"/>
    <property type="molecule type" value="Genomic_DNA"/>
</dbReference>
<dbReference type="PANTHER" id="PTHR30461:SF2">
    <property type="entry name" value="SERINE RECOMBINASE PINE-RELATED"/>
    <property type="match status" value="1"/>
</dbReference>
<organism evidence="5 6">
    <name type="scientific">Halorubrum halodurans</name>
    <dbReference type="NCBI Taxonomy" id="1383851"/>
    <lineage>
        <taxon>Archaea</taxon>
        <taxon>Methanobacteriati</taxon>
        <taxon>Methanobacteriota</taxon>
        <taxon>Stenosarchaea group</taxon>
        <taxon>Halobacteria</taxon>
        <taxon>Halobacteriales</taxon>
        <taxon>Haloferacaceae</taxon>
        <taxon>Halorubrum</taxon>
    </lineage>
</organism>
<dbReference type="InterPro" id="IPR050639">
    <property type="entry name" value="SSR_resolvase"/>
</dbReference>
<evidence type="ECO:0000313" key="6">
    <source>
        <dbReference type="Proteomes" id="UP000216308"/>
    </source>
</evidence>
<comment type="caution">
    <text evidence="5">The sequence shown here is derived from an EMBL/GenBank/DDBJ whole genome shotgun (WGS) entry which is preliminary data.</text>
</comment>
<feature type="region of interest" description="Disordered" evidence="3">
    <location>
        <begin position="109"/>
        <end position="136"/>
    </location>
</feature>
<evidence type="ECO:0000256" key="1">
    <source>
        <dbReference type="ARBA" id="ARBA00023125"/>
    </source>
</evidence>
<dbReference type="Gene3D" id="3.90.1750.20">
    <property type="entry name" value="Putative Large Serine Recombinase, Chain B, Domain 2"/>
    <property type="match status" value="1"/>
</dbReference>
<keyword evidence="1" id="KW-0238">DNA-binding</keyword>
<dbReference type="GO" id="GO:0003677">
    <property type="term" value="F:DNA binding"/>
    <property type="evidence" value="ECO:0007669"/>
    <property type="project" value="UniProtKB-KW"/>
</dbReference>
<evidence type="ECO:0000313" key="5">
    <source>
        <dbReference type="EMBL" id="OYR56474.1"/>
    </source>
</evidence>
<keyword evidence="2" id="KW-0233">DNA recombination</keyword>
<feature type="region of interest" description="Disordered" evidence="3">
    <location>
        <begin position="1"/>
        <end position="27"/>
    </location>
</feature>
<reference evidence="5 6" key="1">
    <citation type="journal article" date="2014" name="Front. Microbiol.">
        <title>Population and genomic analysis of the genus Halorubrum.</title>
        <authorList>
            <person name="Fullmer M.S."/>
            <person name="Soucy S.M."/>
            <person name="Swithers K.S."/>
            <person name="Makkay A.M."/>
            <person name="Wheeler R."/>
            <person name="Ventosa A."/>
            <person name="Gogarten J.P."/>
            <person name="Papke R.T."/>
        </authorList>
    </citation>
    <scope>NUCLEOTIDE SEQUENCE [LARGE SCALE GENOMIC DNA]</scope>
    <source>
        <strain evidence="5 6">Cb34</strain>
    </source>
</reference>
<feature type="compositionally biased region" description="Basic and acidic residues" evidence="3">
    <location>
        <begin position="110"/>
        <end position="122"/>
    </location>
</feature>
<dbReference type="InterPro" id="IPR006119">
    <property type="entry name" value="Resolv_N"/>
</dbReference>
<feature type="domain" description="Recombinase" evidence="4">
    <location>
        <begin position="301"/>
        <end position="420"/>
    </location>
</feature>
<sequence>MSRKKTRFEDGSASARQDTQSDDRDGQLLPILTGRYGLERVQRAVQERICPKVHIKRWIRLAFPKRIRGIISAIGKSTNRLTNLPTPLLASAILLAQSSAQVDLNQFVRPSDKSKGEQEHGSSVESPIESSEKEEPEQQVLVYLRVSTAEQEENGQSLDSMEEELLAILDGMSETGQFGETIIDGGESGTDFDREGIQKVARLAQLDEVTHLIVDTIDRIGRTAPETLMFIDQLRDEYDVKLLCRGEEFDMFVPGDRIEIIMRATMAEFSTMNRARSSTRSSADNFLKNKQWSSWFRDNIPLGYRSSGDWIEPVEEWMPIIEETYTKFIEERGYSATADKINEQFEEELERRAQLKGKELDRTDIKSIVTNPVYIGNPTIQVDYLQHYGKNPSHEDENLAFVDEDVFNAAQEVVAELREKYSRDESKEDTAKDYVDQFSPYIVESVSPMVRLQCPVCDEPLVSNGQQKLRQEQSQRIYRCQNENCEFGDQRWPTESELDMMRMLHRCDELHGIL</sequence>
<dbReference type="InterPro" id="IPR036162">
    <property type="entry name" value="Resolvase-like_N_sf"/>
</dbReference>